<protein>
    <recommendedName>
        <fullName evidence="7">Tricorn protease homolog</fullName>
        <ecNumber evidence="7">3.4.21.-</ecNumber>
    </recommendedName>
</protein>
<dbReference type="InterPro" id="IPR036034">
    <property type="entry name" value="PDZ_sf"/>
</dbReference>
<dbReference type="Pfam" id="PF07676">
    <property type="entry name" value="PD40"/>
    <property type="match status" value="1"/>
</dbReference>
<dbReference type="Pfam" id="PF14685">
    <property type="entry name" value="PDZ_Tricorn"/>
    <property type="match status" value="1"/>
</dbReference>
<keyword evidence="4 7" id="KW-0645">Protease</keyword>
<dbReference type="InterPro" id="IPR029414">
    <property type="entry name" value="Tricorn_PDZ"/>
</dbReference>
<evidence type="ECO:0000256" key="8">
    <source>
        <dbReference type="SAM" id="MobiDB-lite"/>
    </source>
</evidence>
<dbReference type="RefSeq" id="WP_346755467.1">
    <property type="nucleotide sequence ID" value="NZ_JAUJEA010000019.1"/>
</dbReference>
<dbReference type="Gene3D" id="3.30.750.44">
    <property type="match status" value="1"/>
</dbReference>
<comment type="function">
    <text evidence="7">Degrades oligopeptides.</text>
</comment>
<keyword evidence="6 7" id="KW-0720">Serine protease</keyword>
<evidence type="ECO:0000256" key="9">
    <source>
        <dbReference type="SAM" id="SignalP"/>
    </source>
</evidence>
<dbReference type="PIRSF" id="PIRSF036421">
    <property type="entry name" value="Tricorn_protease"/>
    <property type="match status" value="1"/>
</dbReference>
<evidence type="ECO:0000313" key="11">
    <source>
        <dbReference type="EMBL" id="MDN5205445.1"/>
    </source>
</evidence>
<evidence type="ECO:0000256" key="1">
    <source>
        <dbReference type="ARBA" id="ARBA00004496"/>
    </source>
</evidence>
<dbReference type="CDD" id="cd07562">
    <property type="entry name" value="Peptidase_S41_TRI"/>
    <property type="match status" value="1"/>
</dbReference>
<evidence type="ECO:0000256" key="5">
    <source>
        <dbReference type="ARBA" id="ARBA00022801"/>
    </source>
</evidence>
<accession>A0ABT8KXF2</accession>
<evidence type="ECO:0000256" key="2">
    <source>
        <dbReference type="ARBA" id="ARBA00008524"/>
    </source>
</evidence>
<name>A0ABT8KXF2_9BACT</name>
<evidence type="ECO:0000256" key="4">
    <source>
        <dbReference type="ARBA" id="ARBA00022670"/>
    </source>
</evidence>
<keyword evidence="9" id="KW-0732">Signal</keyword>
<evidence type="ECO:0000259" key="10">
    <source>
        <dbReference type="PROSITE" id="PS50106"/>
    </source>
</evidence>
<sequence>MMKKIYTTLVICMTMAHWSIGQNNIFVTAPAISPDGTTIAFSYQGDLWTMPLNEGNAQRLTIHEAYDGTPVWSPDGKNIAFTSNRFGNNDIFTTTANGGVPVRLTYRSSGDALSSWSDGGDILFASNRAYRQIEWDTELQKISQDGGTPQRLMNAFGQTPAISPNGRFIAFSRGACRISREAYKGPADKDIWIYDTQNDQYIAITNNDHQDHLPKWRGDNELLYLNASNGTYNIYKVAIDNTGKAGTSSPVTNFTSDGVRHFDVSNDGKIVYERDINLYTTSITGEISKKLAINISADYRFDPVEHKTYSNNVSEYEVSPNGKLDALVIHGEVFIKQHDKEKSRAINISKHAYRDQHVTWLNDSTVIFVSDRDGQKDLYLARSSDPNKTDIFKSLKHNIVRLTKTSDNESNPQASPDGKQLVFRRGRGKLVVADIDDKGKLNNERIMQDGWNSPSGVSWSPDSKWLAYSMQDLNFNSEIYIHDATNKNKPVNVSMHPRSDALPVWSPDGSKLGFISNRIDDNDVWFVWLQKEEWEKTKRDRDEGYYFETDENDEKKEDKNKGDKKKDKPKVEPVKIDFQDIHDRLTRVTSRPGGEWNLAISKDGETFYFTASNPLASRSDLYSAKWDGTEWKQITKGGKGPGGVTLSRDGKKLYYVSGGRLNELDPKSAKSTGLPHSAKMTIDHKKEREQVFEEAWASLNEGFYDPGFHGNNWDNLKKKYKPWAMAASSTQDFRYMFNVMLGQLNASHMGLFGPTPEDTQRERTGLLGLEVAPHKDGAVIKHIIPNTPADKTKSKLHVGEVITSVNGQQLDPKTNIYSLLVNEATNQVLLEIKNSSGQSREVVIRPVNSISTELYEEWIAEQQRLTEKYSNGRLGYIHIRGMNLTSFERFERELMASGLGKEGIVIDVRYNGGGWTTDYLMAVLNVRQHAYTVPRGAAKDLNRENKNFRQYYPFSERLPLSSWTKPSIALCNENSYSNAEIFSHAYKTLGIGTLVGKPTFGAVISTGGQGLMDGSFVRMPFRAWYVKATGENMEHGPAVPDILVDNAPDNRAKKEDSQLKKAVEVLLKQIEEGK</sequence>
<dbReference type="SUPFAM" id="SSF69304">
    <property type="entry name" value="Tricorn protease N-terminal domain"/>
    <property type="match status" value="1"/>
</dbReference>
<keyword evidence="3 7" id="KW-0963">Cytoplasm</keyword>
<dbReference type="PANTHER" id="PTHR43253:SF1">
    <property type="entry name" value="TRICORN PROTEASE HOMOLOG 2-RELATED"/>
    <property type="match status" value="1"/>
</dbReference>
<dbReference type="Gene3D" id="2.120.10.30">
    <property type="entry name" value="TolB, C-terminal domain"/>
    <property type="match status" value="2"/>
</dbReference>
<dbReference type="InterPro" id="IPR011042">
    <property type="entry name" value="6-blade_b-propeller_TolB-like"/>
</dbReference>
<feature type="signal peptide" evidence="9">
    <location>
        <begin position="1"/>
        <end position="21"/>
    </location>
</feature>
<keyword evidence="5 7" id="KW-0378">Hydrolase</keyword>
<dbReference type="InterPro" id="IPR011659">
    <property type="entry name" value="WD40"/>
</dbReference>
<dbReference type="SMART" id="SM00245">
    <property type="entry name" value="TSPc"/>
    <property type="match status" value="1"/>
</dbReference>
<dbReference type="Gene3D" id="2.30.42.10">
    <property type="match status" value="1"/>
</dbReference>
<dbReference type="EMBL" id="JAUJEA010000019">
    <property type="protein sequence ID" value="MDN5205445.1"/>
    <property type="molecule type" value="Genomic_DNA"/>
</dbReference>
<dbReference type="PROSITE" id="PS50106">
    <property type="entry name" value="PDZ"/>
    <property type="match status" value="1"/>
</dbReference>
<dbReference type="InterPro" id="IPR029045">
    <property type="entry name" value="ClpP/crotonase-like_dom_sf"/>
</dbReference>
<keyword evidence="12" id="KW-1185">Reference proteome</keyword>
<dbReference type="Gene3D" id="2.120.10.60">
    <property type="entry name" value="Tricorn protease N-terminal domain"/>
    <property type="match status" value="1"/>
</dbReference>
<dbReference type="SUPFAM" id="SSF82171">
    <property type="entry name" value="DPP6 N-terminal domain-like"/>
    <property type="match status" value="1"/>
</dbReference>
<dbReference type="Pfam" id="PF03572">
    <property type="entry name" value="Peptidase_S41"/>
    <property type="match status" value="1"/>
</dbReference>
<evidence type="ECO:0000256" key="6">
    <source>
        <dbReference type="ARBA" id="ARBA00022825"/>
    </source>
</evidence>
<dbReference type="Pfam" id="PF26550">
    <property type="entry name" value="Tricorn_2nd"/>
    <property type="match status" value="1"/>
</dbReference>
<feature type="region of interest" description="Disordered" evidence="8">
    <location>
        <begin position="552"/>
        <end position="572"/>
    </location>
</feature>
<gene>
    <name evidence="11" type="ORF">QQ008_28945</name>
</gene>
<dbReference type="InterPro" id="IPR028204">
    <property type="entry name" value="Tricorn_C1"/>
</dbReference>
<dbReference type="PANTHER" id="PTHR43253">
    <property type="entry name" value="TRICORN PROTEASE HOMOLOG 2-RELATED"/>
    <property type="match status" value="1"/>
</dbReference>
<dbReference type="Gene3D" id="3.90.226.10">
    <property type="entry name" value="2-enoyl-CoA Hydratase, Chain A, domain 1"/>
    <property type="match status" value="1"/>
</dbReference>
<dbReference type="EC" id="3.4.21.-" evidence="7"/>
<evidence type="ECO:0000256" key="3">
    <source>
        <dbReference type="ARBA" id="ARBA00022490"/>
    </source>
</evidence>
<dbReference type="SUPFAM" id="SSF50156">
    <property type="entry name" value="PDZ domain-like"/>
    <property type="match status" value="1"/>
</dbReference>
<proteinExistence type="inferred from homology"/>
<evidence type="ECO:0000256" key="7">
    <source>
        <dbReference type="PIRNR" id="PIRNR036421"/>
    </source>
</evidence>
<dbReference type="InterPro" id="IPR001478">
    <property type="entry name" value="PDZ"/>
</dbReference>
<comment type="similarity">
    <text evidence="2 7">Belongs to the peptidase S41B family.</text>
</comment>
<dbReference type="Pfam" id="PF14684">
    <property type="entry name" value="Tricorn_C1"/>
    <property type="match status" value="1"/>
</dbReference>
<comment type="subcellular location">
    <subcellularLocation>
        <location evidence="1 7">Cytoplasm</location>
    </subcellularLocation>
</comment>
<dbReference type="Proteomes" id="UP001172082">
    <property type="component" value="Unassembled WGS sequence"/>
</dbReference>
<reference evidence="11" key="1">
    <citation type="submission" date="2023-06" db="EMBL/GenBank/DDBJ databases">
        <title>Genomic of Parafulvivirga corallium.</title>
        <authorList>
            <person name="Wang G."/>
        </authorList>
    </citation>
    <scope>NUCLEOTIDE SEQUENCE</scope>
    <source>
        <strain evidence="11">BMA10</strain>
    </source>
</reference>
<feature type="chain" id="PRO_5045448774" description="Tricorn protease homolog" evidence="9">
    <location>
        <begin position="22"/>
        <end position="1074"/>
    </location>
</feature>
<feature type="compositionally biased region" description="Basic and acidic residues" evidence="8">
    <location>
        <begin position="553"/>
        <end position="572"/>
    </location>
</feature>
<feature type="domain" description="PDZ" evidence="10">
    <location>
        <begin position="760"/>
        <end position="847"/>
    </location>
</feature>
<dbReference type="Pfam" id="PF26549">
    <property type="entry name" value="Tricorn_N"/>
    <property type="match status" value="1"/>
</dbReference>
<evidence type="ECO:0000313" key="12">
    <source>
        <dbReference type="Proteomes" id="UP001172082"/>
    </source>
</evidence>
<dbReference type="SUPFAM" id="SSF52096">
    <property type="entry name" value="ClpP/crotonase"/>
    <property type="match status" value="1"/>
</dbReference>
<dbReference type="InterPro" id="IPR012393">
    <property type="entry name" value="Tricorn_protease"/>
</dbReference>
<comment type="caution">
    <text evidence="11">The sequence shown here is derived from an EMBL/GenBank/DDBJ whole genome shotgun (WGS) entry which is preliminary data.</text>
</comment>
<dbReference type="InterPro" id="IPR005151">
    <property type="entry name" value="Tail-specific_protease"/>
</dbReference>
<dbReference type="SMART" id="SM00228">
    <property type="entry name" value="PDZ"/>
    <property type="match status" value="1"/>
</dbReference>
<organism evidence="11 12">
    <name type="scientific">Splendidivirga corallicola</name>
    <dbReference type="NCBI Taxonomy" id="3051826"/>
    <lineage>
        <taxon>Bacteria</taxon>
        <taxon>Pseudomonadati</taxon>
        <taxon>Bacteroidota</taxon>
        <taxon>Cytophagia</taxon>
        <taxon>Cytophagales</taxon>
        <taxon>Splendidivirgaceae</taxon>
        <taxon>Splendidivirga</taxon>
    </lineage>
</organism>